<name>A0A401M1R5_9BACE</name>
<sequence length="161" mass="19113">MCLKGCNEIDRFKEKVIMEDEFNYQAVPYGYTHCFNTHCPKGEKCLRHLVAMHSTNQYPTLSVVNPNCIPEDANSCPSFHPIRKIRVAWGIKHLLDNVPHKDADSLKRMMLSHFGRGLYYRFYREEKFIAPEQQEYIQRIFRQKGITAQPIFDSYTEEFEW</sequence>
<dbReference type="AlphaFoldDB" id="A0A401M1R5"/>
<accession>A0A401M1R5</accession>
<dbReference type="EMBL" id="BHWB01000041">
    <property type="protein sequence ID" value="GCB37780.1"/>
    <property type="molecule type" value="Genomic_DNA"/>
</dbReference>
<evidence type="ECO:0000313" key="1">
    <source>
        <dbReference type="EMBL" id="GCB37780.1"/>
    </source>
</evidence>
<reference evidence="1 2" key="1">
    <citation type="submission" date="2018-10" db="EMBL/GenBank/DDBJ databases">
        <title>Draft Genome Sequence of Bacteroides sp. KCTC 15687.</title>
        <authorList>
            <person name="Yu S.Y."/>
            <person name="Kim J.S."/>
            <person name="Oh B.S."/>
            <person name="Park S.H."/>
            <person name="Kang S.W."/>
            <person name="Park J.E."/>
            <person name="Choi S.H."/>
            <person name="Han K.I."/>
            <person name="Lee K.C."/>
            <person name="Eom M.K."/>
            <person name="Suh M.K."/>
            <person name="Lee D.H."/>
            <person name="Yoon H."/>
            <person name="Kim B."/>
            <person name="Yang S.J."/>
            <person name="Lee J.S."/>
            <person name="Lee J.H."/>
        </authorList>
    </citation>
    <scope>NUCLEOTIDE SEQUENCE [LARGE SCALE GENOMIC DNA]</scope>
    <source>
        <strain evidence="1 2">KCTC 15687</strain>
    </source>
</reference>
<gene>
    <name evidence="1" type="ORF">KGMB02408_47250</name>
</gene>
<dbReference type="Pfam" id="PF19555">
    <property type="entry name" value="DUF6078"/>
    <property type="match status" value="1"/>
</dbReference>
<evidence type="ECO:0000313" key="2">
    <source>
        <dbReference type="Proteomes" id="UP000288079"/>
    </source>
</evidence>
<dbReference type="Proteomes" id="UP000288079">
    <property type="component" value="Unassembled WGS sequence"/>
</dbReference>
<dbReference type="InterPro" id="IPR045724">
    <property type="entry name" value="DUF6078"/>
</dbReference>
<comment type="caution">
    <text evidence="1">The sequence shown here is derived from an EMBL/GenBank/DDBJ whole genome shotgun (WGS) entry which is preliminary data.</text>
</comment>
<keyword evidence="2" id="KW-1185">Reference proteome</keyword>
<proteinExistence type="predicted"/>
<organism evidence="1 2">
    <name type="scientific">Bacteroides faecalis</name>
    <dbReference type="NCBI Taxonomy" id="2447885"/>
    <lineage>
        <taxon>Bacteria</taxon>
        <taxon>Pseudomonadati</taxon>
        <taxon>Bacteroidota</taxon>
        <taxon>Bacteroidia</taxon>
        <taxon>Bacteroidales</taxon>
        <taxon>Bacteroidaceae</taxon>
        <taxon>Bacteroides</taxon>
    </lineage>
</organism>
<protein>
    <submittedName>
        <fullName evidence="1">Uncharacterized protein</fullName>
    </submittedName>
</protein>